<sequence length="382" mass="39372">MRSSMAIRTFVGVVSLIVLAVASVAYVAGAAEVRTGDQPSIGARETVTDDIYIAGGNISSAGILRGDLIAAGGNIVVDGRVAGDAAAAGGAVTILADIADDVRVAGGNILINGSVGGDVVFGGGQVVLGGAGIRGDVLGGGGTIRIDAPVSGDVRLAGGNIFLNSAVSGNVEVYAEELTLGSAARIAGNLTYTAAKEVSMEEGATVGGEVAFTERERAISVGGIVTIISFALIGTFLSQLAAALLLGLVFRRYATRLVENASEQPLLEMGRGLIVFIVLPVISAGLLFSVIGIPLGVFGFLTFAATVIFLWILTPVLLGSFAYRSFFGGEFDVNWKTILLGVFIYTMLGLIPIVGWLVQFILMLLTLGASAKMKWEVIKEWR</sequence>
<dbReference type="EMBL" id="MFLZ01000016">
    <property type="protein sequence ID" value="OGG79910.1"/>
    <property type="molecule type" value="Genomic_DNA"/>
</dbReference>
<evidence type="ECO:0000313" key="4">
    <source>
        <dbReference type="Proteomes" id="UP000177372"/>
    </source>
</evidence>
<evidence type="ECO:0000256" key="1">
    <source>
        <dbReference type="SAM" id="Phobius"/>
    </source>
</evidence>
<evidence type="ECO:0000313" key="3">
    <source>
        <dbReference type="EMBL" id="OGG79910.1"/>
    </source>
</evidence>
<feature type="transmembrane region" description="Helical" evidence="1">
    <location>
        <begin position="271"/>
        <end position="291"/>
    </location>
</feature>
<name>A0A1F6F229_9BACT</name>
<dbReference type="Proteomes" id="UP000177372">
    <property type="component" value="Unassembled WGS sequence"/>
</dbReference>
<feature type="domain" description="DUF8173" evidence="2">
    <location>
        <begin position="230"/>
        <end position="375"/>
    </location>
</feature>
<dbReference type="AlphaFoldDB" id="A0A1F6F229"/>
<evidence type="ECO:0000259" key="2">
    <source>
        <dbReference type="Pfam" id="PF26514"/>
    </source>
</evidence>
<gene>
    <name evidence="3" type="ORF">A3A39_03810</name>
</gene>
<feature type="transmembrane region" description="Helical" evidence="1">
    <location>
        <begin position="338"/>
        <end position="365"/>
    </location>
</feature>
<feature type="transmembrane region" description="Helical" evidence="1">
    <location>
        <begin position="224"/>
        <end position="250"/>
    </location>
</feature>
<keyword evidence="1" id="KW-0812">Transmembrane</keyword>
<proteinExistence type="predicted"/>
<protein>
    <recommendedName>
        <fullName evidence="2">DUF8173 domain-containing protein</fullName>
    </recommendedName>
</protein>
<reference evidence="3 4" key="1">
    <citation type="journal article" date="2016" name="Nat. Commun.">
        <title>Thousands of microbial genomes shed light on interconnected biogeochemical processes in an aquifer system.</title>
        <authorList>
            <person name="Anantharaman K."/>
            <person name="Brown C.T."/>
            <person name="Hug L.A."/>
            <person name="Sharon I."/>
            <person name="Castelle C.J."/>
            <person name="Probst A.J."/>
            <person name="Thomas B.C."/>
            <person name="Singh A."/>
            <person name="Wilkins M.J."/>
            <person name="Karaoz U."/>
            <person name="Brodie E.L."/>
            <person name="Williams K.H."/>
            <person name="Hubbard S.S."/>
            <person name="Banfield J.F."/>
        </authorList>
    </citation>
    <scope>NUCLEOTIDE SEQUENCE [LARGE SCALE GENOMIC DNA]</scope>
</reference>
<organism evidence="3 4">
    <name type="scientific">Candidatus Kaiserbacteria bacterium RIFCSPLOWO2_01_FULL_54_13</name>
    <dbReference type="NCBI Taxonomy" id="1798512"/>
    <lineage>
        <taxon>Bacteria</taxon>
        <taxon>Candidatus Kaiseribacteriota</taxon>
    </lineage>
</organism>
<comment type="caution">
    <text evidence="3">The sequence shown here is derived from an EMBL/GenBank/DDBJ whole genome shotgun (WGS) entry which is preliminary data.</text>
</comment>
<keyword evidence="1" id="KW-0472">Membrane</keyword>
<accession>A0A1F6F229</accession>
<keyword evidence="1" id="KW-1133">Transmembrane helix</keyword>
<feature type="transmembrane region" description="Helical" evidence="1">
    <location>
        <begin position="297"/>
        <end position="318"/>
    </location>
</feature>
<dbReference type="Pfam" id="PF26514">
    <property type="entry name" value="DUF8173"/>
    <property type="match status" value="1"/>
</dbReference>
<dbReference type="STRING" id="1798512.A3A39_03810"/>
<dbReference type="InterPro" id="IPR058486">
    <property type="entry name" value="DUF8173"/>
</dbReference>